<dbReference type="Pfam" id="PF01752">
    <property type="entry name" value="Peptidase_M9"/>
    <property type="match status" value="1"/>
</dbReference>
<feature type="chain" id="PRO_5004638751" description="microbial collagenase" evidence="15">
    <location>
        <begin position="29"/>
        <end position="803"/>
    </location>
</feature>
<dbReference type="GO" id="GO:0005576">
    <property type="term" value="C:extracellular region"/>
    <property type="evidence" value="ECO:0007669"/>
    <property type="project" value="UniProtKB-SubCell"/>
</dbReference>
<dbReference type="PANTHER" id="PTHR13062:SF9">
    <property type="entry name" value="MICROBIAL COLLAGENASE"/>
    <property type="match status" value="1"/>
</dbReference>
<reference evidence="18 19" key="1">
    <citation type="submission" date="2013-09" db="EMBL/GenBank/DDBJ databases">
        <title>Whole genome shotgun sequence of Vibrio proteolyticus NBRC 13287.</title>
        <authorList>
            <person name="Isaki S."/>
            <person name="Hosoyama A."/>
            <person name="Numata M."/>
            <person name="Hashimoto M."/>
            <person name="Hosoyama Y."/>
            <person name="Tsuchikane K."/>
            <person name="Noguchi M."/>
            <person name="Hirakata S."/>
            <person name="Ichikawa N."/>
            <person name="Ohji S."/>
            <person name="Yamazoe A."/>
            <person name="Fujita N."/>
        </authorList>
    </citation>
    <scope>NUCLEOTIDE SEQUENCE [LARGE SCALE GENOMIC DNA]</scope>
    <source>
        <strain evidence="18 19">NBRC 13287</strain>
    </source>
</reference>
<evidence type="ECO:0000313" key="18">
    <source>
        <dbReference type="EMBL" id="GAD66734.1"/>
    </source>
</evidence>
<dbReference type="STRING" id="1219065.VPR01S_05_00290"/>
<feature type="signal peptide" evidence="15">
    <location>
        <begin position="1"/>
        <end position="28"/>
    </location>
</feature>
<dbReference type="GO" id="GO:0004222">
    <property type="term" value="F:metalloendopeptidase activity"/>
    <property type="evidence" value="ECO:0007669"/>
    <property type="project" value="UniProtKB-EC"/>
</dbReference>
<evidence type="ECO:0000256" key="4">
    <source>
        <dbReference type="ARBA" id="ARBA00012653"/>
    </source>
</evidence>
<name>U3BA95_VIBPR</name>
<feature type="active site" evidence="13">
    <location>
        <position position="435"/>
    </location>
</feature>
<comment type="caution">
    <text evidence="18">The sequence shown here is derived from an EMBL/GenBank/DDBJ whole genome shotgun (WGS) entry which is preliminary data.</text>
</comment>
<comment type="cofactor">
    <cofactor evidence="2">
        <name>Zn(2+)</name>
        <dbReference type="ChEBI" id="CHEBI:29105"/>
    </cofactor>
</comment>
<evidence type="ECO:0000313" key="19">
    <source>
        <dbReference type="Proteomes" id="UP000016570"/>
    </source>
</evidence>
<feature type="domain" description="Peptidase C-terminal archaeal/bacterial" evidence="16">
    <location>
        <begin position="606"/>
        <end position="674"/>
    </location>
</feature>
<dbReference type="Gene3D" id="2.60.120.380">
    <property type="match status" value="2"/>
</dbReference>
<protein>
    <recommendedName>
        <fullName evidence="4">microbial collagenase</fullName>
        <ecNumber evidence="4">3.4.24.3</ecNumber>
    </recommendedName>
</protein>
<keyword evidence="12" id="KW-0865">Zymogen</keyword>
<evidence type="ECO:0000256" key="6">
    <source>
        <dbReference type="ARBA" id="ARBA00022670"/>
    </source>
</evidence>
<keyword evidence="10" id="KW-0862">Zinc</keyword>
<keyword evidence="7" id="KW-0479">Metal-binding</keyword>
<evidence type="ECO:0000256" key="9">
    <source>
        <dbReference type="ARBA" id="ARBA00022801"/>
    </source>
</evidence>
<dbReference type="AlphaFoldDB" id="U3BA95"/>
<keyword evidence="5" id="KW-0964">Secreted</keyword>
<dbReference type="eggNOG" id="COG4934">
    <property type="taxonomic scope" value="Bacteria"/>
</dbReference>
<evidence type="ECO:0000256" key="2">
    <source>
        <dbReference type="ARBA" id="ARBA00001947"/>
    </source>
</evidence>
<comment type="subcellular location">
    <subcellularLocation>
        <location evidence="3">Secreted</location>
    </subcellularLocation>
</comment>
<proteinExistence type="predicted"/>
<keyword evidence="9" id="KW-0378">Hydrolase</keyword>
<evidence type="ECO:0000256" key="11">
    <source>
        <dbReference type="ARBA" id="ARBA00023049"/>
    </source>
</evidence>
<dbReference type="GO" id="GO:0006508">
    <property type="term" value="P:proteolysis"/>
    <property type="evidence" value="ECO:0007669"/>
    <property type="project" value="UniProtKB-KW"/>
</dbReference>
<evidence type="ECO:0000256" key="12">
    <source>
        <dbReference type="ARBA" id="ARBA00023145"/>
    </source>
</evidence>
<keyword evidence="6" id="KW-0645">Protease</keyword>
<evidence type="ECO:0000256" key="5">
    <source>
        <dbReference type="ARBA" id="ARBA00022525"/>
    </source>
</evidence>
<dbReference type="EMBL" id="BATJ01000005">
    <property type="protein sequence ID" value="GAD66734.1"/>
    <property type="molecule type" value="Genomic_DNA"/>
</dbReference>
<evidence type="ECO:0000259" key="17">
    <source>
        <dbReference type="Pfam" id="PF08453"/>
    </source>
</evidence>
<dbReference type="Pfam" id="PF08453">
    <property type="entry name" value="Peptidase_M9_N"/>
    <property type="match status" value="1"/>
</dbReference>
<dbReference type="Pfam" id="PF04151">
    <property type="entry name" value="PPC"/>
    <property type="match status" value="1"/>
</dbReference>
<evidence type="ECO:0000256" key="8">
    <source>
        <dbReference type="ARBA" id="ARBA00022729"/>
    </source>
</evidence>
<dbReference type="RefSeq" id="WP_021704712.1">
    <property type="nucleotide sequence ID" value="NZ_BATJ01000005.1"/>
</dbReference>
<accession>U3BA95</accession>
<dbReference type="Gene3D" id="1.10.390.20">
    <property type="match status" value="1"/>
</dbReference>
<evidence type="ECO:0000256" key="7">
    <source>
        <dbReference type="ARBA" id="ARBA00022723"/>
    </source>
</evidence>
<dbReference type="PANTHER" id="PTHR13062">
    <property type="entry name" value="COLLAGENASE"/>
    <property type="match status" value="1"/>
</dbReference>
<sequence>MKHNQRLFVPKKLVTALLLAGVSSTAAAQCEYQDLIQSPDIIADISDAEQSCFRSWYNAPEEAAQGLYSEASLQQIQRALATEVTHYRGEDAQAKRIANLSEFVRAAYFARYATQDKHGYYSEAMSQSLAQLSDQFLRSPFARDLGRDQVDAMSGMSLMVDSVKQLPLAMDSMLGMLDSFDRESAQNLQYVDGLNNLFRAMSGHVSRSAFYDDMARHPEYLTRLKTFVDQNQWALGTDAEFLVYNAVRESGRLLATRNDTLREQVLAMMEQTLQQHQIGTPGERLWLAAAEMILFYAPERGAELRLAEGKTQLEQRLLPNRYTCHGPAIIRSQNLSDQQAQKACDVLEAKEADFHDVVNSGAVPVADDHNDQVEVVVWPSNDAYVTYSNFLFGNSTDNGGQYLEGTPSDPNNTARFLAYRYDSGDDLAILNLEHEYVHYLDGRFNLYGGFGDTLSHGNMVWWLEGFAEYMHYKKGYQAAIDLASDANYSLSDVFATDYNHDVNRIYRWGYLAVRFMIENYPADVDRLLQLGRRGEYQSWAEEVKRLGPQYDSEFATWLTTLSSEEPGTDHGDDNNDNGDQSDDVMPSFGMNHSAHFSADQYEEQQFYIDIPDGVTSFTVTTRGDGDSDLYASYQKVAHYYDYQVSEYGSGSDEVITFTPQSNGFIAPGRYYFSLTARESFSDVEVISQVETSSPAKAEDDLTPLLLTNGQAVNLDINETRYAGLYVDRPAVVRVWLSSVGEKDGEVDLYVGRQSWASTEDFDLASQHAGSNEYVEMTVEQPGYVHFSLDAQHPGGRVELKATY</sequence>
<evidence type="ECO:0000256" key="13">
    <source>
        <dbReference type="PIRSR" id="PIRSR602169-1"/>
    </source>
</evidence>
<evidence type="ECO:0000256" key="14">
    <source>
        <dbReference type="SAM" id="MobiDB-lite"/>
    </source>
</evidence>
<dbReference type="PRINTS" id="PR00931">
    <property type="entry name" value="MICOLLPTASE"/>
</dbReference>
<dbReference type="EC" id="3.4.24.3" evidence="4"/>
<dbReference type="Gene3D" id="3.40.30.160">
    <property type="entry name" value="Collagenase ColT, N-terminal domain"/>
    <property type="match status" value="1"/>
</dbReference>
<comment type="catalytic activity">
    <reaction evidence="1">
        <text>Digestion of native collagen in the triple helical region at Xaa-|-Gly bonds. With synthetic peptides, a preference is shown for Gly at P3 and P1', Pro and Ala at P2 and P2', and hydroxyproline, Ala or Arg at P3'.</text>
        <dbReference type="EC" id="3.4.24.3"/>
    </reaction>
</comment>
<evidence type="ECO:0000256" key="3">
    <source>
        <dbReference type="ARBA" id="ARBA00004613"/>
    </source>
</evidence>
<organism evidence="18 19">
    <name type="scientific">Vibrio proteolyticus NBRC 13287</name>
    <dbReference type="NCBI Taxonomy" id="1219065"/>
    <lineage>
        <taxon>Bacteria</taxon>
        <taxon>Pseudomonadati</taxon>
        <taxon>Pseudomonadota</taxon>
        <taxon>Gammaproteobacteria</taxon>
        <taxon>Vibrionales</taxon>
        <taxon>Vibrionaceae</taxon>
        <taxon>Vibrio</taxon>
    </lineage>
</organism>
<gene>
    <name evidence="18" type="ORF">VPR01S_05_00290</name>
</gene>
<dbReference type="InterPro" id="IPR007280">
    <property type="entry name" value="Peptidase_C_arc/bac"/>
</dbReference>
<evidence type="ECO:0000256" key="15">
    <source>
        <dbReference type="SAM" id="SignalP"/>
    </source>
</evidence>
<feature type="domain" description="Peptidase M9 collagenase N-terminal" evidence="17">
    <location>
        <begin position="30"/>
        <end position="211"/>
    </location>
</feature>
<keyword evidence="11" id="KW-0482">Metalloprotease</keyword>
<dbReference type="GO" id="GO:0008270">
    <property type="term" value="F:zinc ion binding"/>
    <property type="evidence" value="ECO:0007669"/>
    <property type="project" value="InterPro"/>
</dbReference>
<dbReference type="Proteomes" id="UP000016570">
    <property type="component" value="Unassembled WGS sequence"/>
</dbReference>
<dbReference type="InterPro" id="IPR013661">
    <property type="entry name" value="Peptidase_M9_N_dom"/>
</dbReference>
<keyword evidence="8 15" id="KW-0732">Signal</keyword>
<dbReference type="InterPro" id="IPR002169">
    <property type="entry name" value="Peptidase_M9A/M9B"/>
</dbReference>
<keyword evidence="19" id="KW-1185">Reference proteome</keyword>
<evidence type="ECO:0000259" key="16">
    <source>
        <dbReference type="Pfam" id="PF04151"/>
    </source>
</evidence>
<evidence type="ECO:0000256" key="1">
    <source>
        <dbReference type="ARBA" id="ARBA00000424"/>
    </source>
</evidence>
<feature type="region of interest" description="Disordered" evidence="14">
    <location>
        <begin position="562"/>
        <end position="585"/>
    </location>
</feature>
<evidence type="ECO:0000256" key="10">
    <source>
        <dbReference type="ARBA" id="ARBA00022833"/>
    </source>
</evidence>